<feature type="domain" description="Svf1-like C-terminal" evidence="5">
    <location>
        <begin position="179"/>
        <end position="343"/>
    </location>
</feature>
<keyword evidence="3" id="KW-0963">Cytoplasm</keyword>
<proteinExistence type="inferred from homology"/>
<protein>
    <submittedName>
        <fullName evidence="6">Svf1 family protein Svf2</fullName>
    </submittedName>
</protein>
<organism evidence="6 8">
    <name type="scientific">Schizosaccharomyces japonicus (strain yFS275 / FY16936)</name>
    <name type="common">Fission yeast</name>
    <dbReference type="NCBI Taxonomy" id="402676"/>
    <lineage>
        <taxon>Eukaryota</taxon>
        <taxon>Fungi</taxon>
        <taxon>Dikarya</taxon>
        <taxon>Ascomycota</taxon>
        <taxon>Taphrinomycotina</taxon>
        <taxon>Schizosaccharomycetes</taxon>
        <taxon>Schizosaccharomycetales</taxon>
        <taxon>Schizosaccharomycetaceae</taxon>
        <taxon>Schizosaccharomyces</taxon>
    </lineage>
</organism>
<dbReference type="RefSeq" id="XP_002171473.1">
    <property type="nucleotide sequence ID" value="XM_002171437.2"/>
</dbReference>
<sequence length="351" mass="39964">MPINTNLTPRDVPWDVTADHLTTQYKSFYLSFDDNSFGYVQFAYGNLGLFIKVSPLGWTYYPSPEEAPNEPIIGSSTHLFRSMKISKDRFKVTVSGNDFNIDPEAKKCHVTIKGLYDLHIEMEGEGYQVKDFGRTSKVEFMRHRTFPMNKVTGTVTAYGKTKKVTGNAVAVDAMFFRDKFTSFGHTWQNAMLFDREQKHVLTCLHYYTRDQPMSAARSPSQASLTLDGKLVSVMLDNEYYQDECHSPDGLRYELPKTVRRVLSGKTFDGRSVQVKLRAELETIGSITDVLKIFPKWAKDLVSIWAGLPYVFVWLQNMAADVYIDGKHECQLSGAGYVEQTCVHYPPSESEK</sequence>
<dbReference type="PANTHER" id="PTHR47107:SF2">
    <property type="entry name" value="SURVIVAL FACTOR 2"/>
    <property type="match status" value="1"/>
</dbReference>
<dbReference type="GO" id="GO:0005737">
    <property type="term" value="C:cytoplasm"/>
    <property type="evidence" value="ECO:0000318"/>
    <property type="project" value="GO_Central"/>
</dbReference>
<gene>
    <name evidence="7" type="primary">svf2</name>
    <name evidence="6" type="ORF">SJAG_00176</name>
</gene>
<evidence type="ECO:0000256" key="2">
    <source>
        <dbReference type="ARBA" id="ARBA00009069"/>
    </source>
</evidence>
<comment type="subcellular location">
    <subcellularLocation>
        <location evidence="1">Cytoplasm</location>
    </subcellularLocation>
</comment>
<evidence type="ECO:0000313" key="6">
    <source>
        <dbReference type="EMBL" id="EEB05180.1"/>
    </source>
</evidence>
<dbReference type="HOGENOM" id="CLU_787920_0_0_1"/>
<dbReference type="PANTHER" id="PTHR47107">
    <property type="entry name" value="SVF1-LIKE PROTEIN YDR222W-RELATED"/>
    <property type="match status" value="1"/>
</dbReference>
<dbReference type="OrthoDB" id="2590239at2759"/>
<dbReference type="JaponicusDB" id="SJAG_00176">
    <property type="gene designation" value="svf2"/>
</dbReference>
<feature type="domain" description="Svf1-like N-terminal" evidence="4">
    <location>
        <begin position="23"/>
        <end position="175"/>
    </location>
</feature>
<evidence type="ECO:0000256" key="3">
    <source>
        <dbReference type="ARBA" id="ARBA00022490"/>
    </source>
</evidence>
<dbReference type="GeneID" id="7049741"/>
<dbReference type="Pfam" id="PF08622">
    <property type="entry name" value="Svf1"/>
    <property type="match status" value="1"/>
</dbReference>
<evidence type="ECO:0000256" key="1">
    <source>
        <dbReference type="ARBA" id="ARBA00004496"/>
    </source>
</evidence>
<dbReference type="OMA" id="FPKWAKD"/>
<dbReference type="GO" id="GO:0006979">
    <property type="term" value="P:response to oxidative stress"/>
    <property type="evidence" value="ECO:0007669"/>
    <property type="project" value="InterPro"/>
</dbReference>
<evidence type="ECO:0000313" key="7">
    <source>
        <dbReference type="JaponicusDB" id="SJAG_00176"/>
    </source>
</evidence>
<dbReference type="InterPro" id="IPR013931">
    <property type="entry name" value="Svf1-like_N"/>
</dbReference>
<evidence type="ECO:0000259" key="4">
    <source>
        <dbReference type="Pfam" id="PF08622"/>
    </source>
</evidence>
<dbReference type="Pfam" id="PF17187">
    <property type="entry name" value="Svf1_C"/>
    <property type="match status" value="1"/>
</dbReference>
<dbReference type="InterPro" id="IPR033394">
    <property type="entry name" value="Svf1-like_C"/>
</dbReference>
<dbReference type="Proteomes" id="UP000001744">
    <property type="component" value="Unassembled WGS sequence"/>
</dbReference>
<evidence type="ECO:0000259" key="5">
    <source>
        <dbReference type="Pfam" id="PF17187"/>
    </source>
</evidence>
<dbReference type="InterPro" id="IPR051385">
    <property type="entry name" value="Ceramide-binding_SVF1"/>
</dbReference>
<keyword evidence="8" id="KW-1185">Reference proteome</keyword>
<comment type="similarity">
    <text evidence="2">Belongs to the SVF1 family.</text>
</comment>
<reference evidence="6 8" key="1">
    <citation type="journal article" date="2011" name="Science">
        <title>Comparative functional genomics of the fission yeasts.</title>
        <authorList>
            <person name="Rhind N."/>
            <person name="Chen Z."/>
            <person name="Yassour M."/>
            <person name="Thompson D.A."/>
            <person name="Haas B.J."/>
            <person name="Habib N."/>
            <person name="Wapinski I."/>
            <person name="Roy S."/>
            <person name="Lin M.F."/>
            <person name="Heiman D.I."/>
            <person name="Young S.K."/>
            <person name="Furuya K."/>
            <person name="Guo Y."/>
            <person name="Pidoux A."/>
            <person name="Chen H.M."/>
            <person name="Robbertse B."/>
            <person name="Goldberg J.M."/>
            <person name="Aoki K."/>
            <person name="Bayne E.H."/>
            <person name="Berlin A.M."/>
            <person name="Desjardins C.A."/>
            <person name="Dobbs E."/>
            <person name="Dukaj L."/>
            <person name="Fan L."/>
            <person name="FitzGerald M.G."/>
            <person name="French C."/>
            <person name="Gujja S."/>
            <person name="Hansen K."/>
            <person name="Keifenheim D."/>
            <person name="Levin J.Z."/>
            <person name="Mosher R.A."/>
            <person name="Mueller C.A."/>
            <person name="Pfiffner J."/>
            <person name="Priest M."/>
            <person name="Russ C."/>
            <person name="Smialowska A."/>
            <person name="Swoboda P."/>
            <person name="Sykes S.M."/>
            <person name="Vaughn M."/>
            <person name="Vengrova S."/>
            <person name="Yoder R."/>
            <person name="Zeng Q."/>
            <person name="Allshire R."/>
            <person name="Baulcombe D."/>
            <person name="Birren B.W."/>
            <person name="Brown W."/>
            <person name="Ekwall K."/>
            <person name="Kellis M."/>
            <person name="Leatherwood J."/>
            <person name="Levin H."/>
            <person name="Margalit H."/>
            <person name="Martienssen R."/>
            <person name="Nieduszynski C.A."/>
            <person name="Spatafora J.W."/>
            <person name="Friedman N."/>
            <person name="Dalgaard J.Z."/>
            <person name="Baumann P."/>
            <person name="Niki H."/>
            <person name="Regev A."/>
            <person name="Nusbaum C."/>
        </authorList>
    </citation>
    <scope>NUCLEOTIDE SEQUENCE [LARGE SCALE GENOMIC DNA]</scope>
    <source>
        <strain evidence="8">yFS275 / FY16936</strain>
    </source>
</reference>
<accession>B6JXN6</accession>
<dbReference type="VEuPathDB" id="FungiDB:SJAG_00176"/>
<evidence type="ECO:0000313" key="8">
    <source>
        <dbReference type="Proteomes" id="UP000001744"/>
    </source>
</evidence>
<dbReference type="AlphaFoldDB" id="B6JXN6"/>
<name>B6JXN6_SCHJY</name>
<dbReference type="EMBL" id="KE651166">
    <property type="protein sequence ID" value="EEB05180.1"/>
    <property type="molecule type" value="Genomic_DNA"/>
</dbReference>